<sequence>MAGIKERVAYLHGLTKGLNVDEHTPEGKVLLNIIDVLNDMAEDVEDIYLQQQDLESYVETLDEDLNDLEDEVYDSNCICEDDLIEMQCPVCHEDVSFEADILDAKEDIEVTCPHCGGVVYDTMIDCDYSEVHDEDDYDHHYGSHHPGL</sequence>
<evidence type="ECO:0000313" key="1">
    <source>
        <dbReference type="EMBL" id="WIW71684.1"/>
    </source>
</evidence>
<dbReference type="EMBL" id="CP120678">
    <property type="protein sequence ID" value="WIW71684.1"/>
    <property type="molecule type" value="Genomic_DNA"/>
</dbReference>
<protein>
    <submittedName>
        <fullName evidence="1">AraC family transcriptional regulator</fullName>
    </submittedName>
</protein>
<dbReference type="NCBIfam" id="NF045650">
    <property type="entry name" value="CD1247_Nterm"/>
    <property type="match status" value="1"/>
</dbReference>
<dbReference type="RefSeq" id="WP_147670742.1">
    <property type="nucleotide sequence ID" value="NZ_CP120678.1"/>
</dbReference>
<evidence type="ECO:0000313" key="2">
    <source>
        <dbReference type="Proteomes" id="UP001243623"/>
    </source>
</evidence>
<accession>A0A9Y2AK39</accession>
<dbReference type="AlphaFoldDB" id="A0A9Y2AK39"/>
<dbReference type="InterPro" id="IPR054688">
    <property type="entry name" value="CD1247_N"/>
</dbReference>
<gene>
    <name evidence="1" type="ORF">P3F81_05120</name>
</gene>
<reference evidence="1" key="1">
    <citation type="submission" date="2023-03" db="EMBL/GenBank/DDBJ databases">
        <title>Selenobaculum gbiensis gen. nov. sp. nov., a new bacterium isolated from the gut microbiota of IBD patient.</title>
        <authorList>
            <person name="Yeo S."/>
            <person name="Park H."/>
            <person name="Huh C.S."/>
        </authorList>
    </citation>
    <scope>NUCLEOTIDE SEQUENCE</scope>
    <source>
        <strain evidence="1">ICN-92133</strain>
    </source>
</reference>
<name>A0A9Y2AK39_9FIRM</name>
<proteinExistence type="predicted"/>
<dbReference type="KEGG" id="sgbi:P3F81_05120"/>
<organism evidence="1 2">
    <name type="scientific">Selenobaculum gibii</name>
    <dbReference type="NCBI Taxonomy" id="3054208"/>
    <lineage>
        <taxon>Bacteria</taxon>
        <taxon>Bacillati</taxon>
        <taxon>Bacillota</taxon>
        <taxon>Negativicutes</taxon>
        <taxon>Selenomonadales</taxon>
        <taxon>Selenomonadaceae</taxon>
        <taxon>Selenobaculum</taxon>
    </lineage>
</organism>
<keyword evidence="2" id="KW-1185">Reference proteome</keyword>
<dbReference type="Proteomes" id="UP001243623">
    <property type="component" value="Chromosome"/>
</dbReference>